<feature type="domain" description="DUF6699" evidence="1">
    <location>
        <begin position="96"/>
        <end position="185"/>
    </location>
</feature>
<organism evidence="2 3">
    <name type="scientific">Crepidotus variabilis</name>
    <dbReference type="NCBI Taxonomy" id="179855"/>
    <lineage>
        <taxon>Eukaryota</taxon>
        <taxon>Fungi</taxon>
        <taxon>Dikarya</taxon>
        <taxon>Basidiomycota</taxon>
        <taxon>Agaricomycotina</taxon>
        <taxon>Agaricomycetes</taxon>
        <taxon>Agaricomycetidae</taxon>
        <taxon>Agaricales</taxon>
        <taxon>Agaricineae</taxon>
        <taxon>Crepidotaceae</taxon>
        <taxon>Crepidotus</taxon>
    </lineage>
</organism>
<reference evidence="2" key="1">
    <citation type="submission" date="2020-11" db="EMBL/GenBank/DDBJ databases">
        <authorList>
            <consortium name="DOE Joint Genome Institute"/>
            <person name="Ahrendt S."/>
            <person name="Riley R."/>
            <person name="Andreopoulos W."/>
            <person name="Labutti K."/>
            <person name="Pangilinan J."/>
            <person name="Ruiz-Duenas F.J."/>
            <person name="Barrasa J.M."/>
            <person name="Sanchez-Garcia M."/>
            <person name="Camarero S."/>
            <person name="Miyauchi S."/>
            <person name="Serrano A."/>
            <person name="Linde D."/>
            <person name="Babiker R."/>
            <person name="Drula E."/>
            <person name="Ayuso-Fernandez I."/>
            <person name="Pacheco R."/>
            <person name="Padilla G."/>
            <person name="Ferreira P."/>
            <person name="Barriuso J."/>
            <person name="Kellner H."/>
            <person name="Castanera R."/>
            <person name="Alfaro M."/>
            <person name="Ramirez L."/>
            <person name="Pisabarro A.G."/>
            <person name="Kuo A."/>
            <person name="Tritt A."/>
            <person name="Lipzen A."/>
            <person name="He G."/>
            <person name="Yan M."/>
            <person name="Ng V."/>
            <person name="Cullen D."/>
            <person name="Martin F."/>
            <person name="Rosso M.-N."/>
            <person name="Henrissat B."/>
            <person name="Hibbett D."/>
            <person name="Martinez A.T."/>
            <person name="Grigoriev I.V."/>
        </authorList>
    </citation>
    <scope>NUCLEOTIDE SEQUENCE</scope>
    <source>
        <strain evidence="2">CBS 506.95</strain>
    </source>
</reference>
<dbReference type="AlphaFoldDB" id="A0A9P6JRW0"/>
<gene>
    <name evidence="2" type="ORF">CPB83DRAFT_849674</name>
</gene>
<comment type="caution">
    <text evidence="2">The sequence shown here is derived from an EMBL/GenBank/DDBJ whole genome shotgun (WGS) entry which is preliminary data.</text>
</comment>
<dbReference type="OrthoDB" id="3172906at2759"/>
<sequence>MDPKSSLLFAPYVADSPAEASSNYAIPHLGRPEATITRPSIYQGHWNSLLPPPESSHLSQQPPPLQAQKYIPLPPLCDQVVHLHPLLLHYRDTTPIFYNLTLPPSTATAPSVEGRPDYWEWKTHAAMDPAIAPSLTIRLEQTSSVLLERPIVVLPTATGASSITVQDVLQAVHRTLYEVADGRTYFDTFSLGSRHIRTSSSPQERIGLILQKKPWWKGLYASDVERDVWILRTEQN</sequence>
<dbReference type="Pfam" id="PF20415">
    <property type="entry name" value="DUF6699"/>
    <property type="match status" value="1"/>
</dbReference>
<protein>
    <recommendedName>
        <fullName evidence="1">DUF6699 domain-containing protein</fullName>
    </recommendedName>
</protein>
<evidence type="ECO:0000313" key="2">
    <source>
        <dbReference type="EMBL" id="KAF9531272.1"/>
    </source>
</evidence>
<evidence type="ECO:0000259" key="1">
    <source>
        <dbReference type="Pfam" id="PF20415"/>
    </source>
</evidence>
<keyword evidence="3" id="KW-1185">Reference proteome</keyword>
<evidence type="ECO:0000313" key="3">
    <source>
        <dbReference type="Proteomes" id="UP000807306"/>
    </source>
</evidence>
<name>A0A9P6JRW0_9AGAR</name>
<dbReference type="Proteomes" id="UP000807306">
    <property type="component" value="Unassembled WGS sequence"/>
</dbReference>
<accession>A0A9P6JRW0</accession>
<dbReference type="InterPro" id="IPR046522">
    <property type="entry name" value="DUF6699"/>
</dbReference>
<proteinExistence type="predicted"/>
<dbReference type="EMBL" id="MU157836">
    <property type="protein sequence ID" value="KAF9531272.1"/>
    <property type="molecule type" value="Genomic_DNA"/>
</dbReference>